<protein>
    <submittedName>
        <fullName evidence="1">Uncharacterized protein</fullName>
    </submittedName>
</protein>
<dbReference type="AlphaFoldDB" id="A0A645JZP6"/>
<reference evidence="1" key="1">
    <citation type="submission" date="2019-08" db="EMBL/GenBank/DDBJ databases">
        <authorList>
            <person name="Kucharzyk K."/>
            <person name="Murdoch R.W."/>
            <person name="Higgins S."/>
            <person name="Loffler F."/>
        </authorList>
    </citation>
    <scope>NUCLEOTIDE SEQUENCE</scope>
</reference>
<name>A0A645JZP6_9ZZZZ</name>
<sequence length="111" mass="12610">MDFYSIQDGMSFSGKKIGVAFSCPDTPMIWLGALSANHTVYENQPDHNRQQLYSWVMNNYWDTNFKASLGGFYEFNYHFSSGPELISPQKAIQCCKQMNSGAVVFRSSSQK</sequence>
<organism evidence="1">
    <name type="scientific">bioreactor metagenome</name>
    <dbReference type="NCBI Taxonomy" id="1076179"/>
    <lineage>
        <taxon>unclassified sequences</taxon>
        <taxon>metagenomes</taxon>
        <taxon>ecological metagenomes</taxon>
    </lineage>
</organism>
<evidence type="ECO:0000313" key="1">
    <source>
        <dbReference type="EMBL" id="MPN64844.1"/>
    </source>
</evidence>
<gene>
    <name evidence="1" type="ORF">SDC9_212622</name>
</gene>
<accession>A0A645JZP6</accession>
<comment type="caution">
    <text evidence="1">The sequence shown here is derived from an EMBL/GenBank/DDBJ whole genome shotgun (WGS) entry which is preliminary data.</text>
</comment>
<dbReference type="EMBL" id="VSSQ01146321">
    <property type="protein sequence ID" value="MPN64844.1"/>
    <property type="molecule type" value="Genomic_DNA"/>
</dbReference>
<proteinExistence type="predicted"/>